<dbReference type="EMBL" id="KZ819992">
    <property type="protein sequence ID" value="PWN49904.1"/>
    <property type="molecule type" value="Genomic_DNA"/>
</dbReference>
<organism evidence="1 2">
    <name type="scientific">Violaceomyces palustris</name>
    <dbReference type="NCBI Taxonomy" id="1673888"/>
    <lineage>
        <taxon>Eukaryota</taxon>
        <taxon>Fungi</taxon>
        <taxon>Dikarya</taxon>
        <taxon>Basidiomycota</taxon>
        <taxon>Ustilaginomycotina</taxon>
        <taxon>Ustilaginomycetes</taxon>
        <taxon>Violaceomycetales</taxon>
        <taxon>Violaceomycetaceae</taxon>
        <taxon>Violaceomyces</taxon>
    </lineage>
</organism>
<accession>A0ACD0NVP7</accession>
<proteinExistence type="predicted"/>
<dbReference type="Proteomes" id="UP000245626">
    <property type="component" value="Unassembled WGS sequence"/>
</dbReference>
<evidence type="ECO:0000313" key="2">
    <source>
        <dbReference type="Proteomes" id="UP000245626"/>
    </source>
</evidence>
<gene>
    <name evidence="1" type="ORF">IE53DRAFT_362785</name>
</gene>
<name>A0ACD0NVP7_9BASI</name>
<keyword evidence="2" id="KW-1185">Reference proteome</keyword>
<sequence>MSANANHHGQAHANPHSNSPSSDDAELTSPANLRKLVLNYLVHHCYIDTAQAFAKDGISDNLYHPSSSSFDPAKQPSSSSLPSSSSSKRPQAIPSRTLEPPPSRPNATVASTSSSSSSGSRQAHPLAAPPLSRDDSSMEIEVESLLTLSHGGAIRGSSSRHSDPRAIPSSAAGSANAPYSSMAEEQDESMAGNAPARATNGDSNGAAPKQRNGRAGAPAKEGDAEDEQGEVALAAEGRIAENESAELSSEELAAVKARKEIRDHIINGRIRLAIDMCNAHFPSVLNSDAGPSSSASSSKAKAAPPAPRTSSGTNPSTVRTNSPSSRSDKVLPANPTSLEPSHLLLNLQIQFFIESIRTASHNPPHLVNNGVTSMSSSGTLHTLASSTPGIASSISRAASPAPSSSSSGSATSTNGGGPSSSSSSSTVNPALHAALAYAKGLYTSAQRLPGYWKSMYLKELEQVTALLAYRDVEHSPVRKYLHPSRKIALAEQVNSAIMYRTGKPSQPLIESAVRQTTFVWSHLHDERVQVPLGHPVLSLGNGVDSTGVEELSSGNAKKNNGRVLPKWNFRSFLDER</sequence>
<reference evidence="1 2" key="1">
    <citation type="journal article" date="2018" name="Mol. Biol. Evol.">
        <title>Broad Genomic Sampling Reveals a Smut Pathogenic Ancestry of the Fungal Clade Ustilaginomycotina.</title>
        <authorList>
            <person name="Kijpornyongpan T."/>
            <person name="Mondo S.J."/>
            <person name="Barry K."/>
            <person name="Sandor L."/>
            <person name="Lee J."/>
            <person name="Lipzen A."/>
            <person name="Pangilinan J."/>
            <person name="LaButti K."/>
            <person name="Hainaut M."/>
            <person name="Henrissat B."/>
            <person name="Grigoriev I.V."/>
            <person name="Spatafora J.W."/>
            <person name="Aime M.C."/>
        </authorList>
    </citation>
    <scope>NUCLEOTIDE SEQUENCE [LARGE SCALE GENOMIC DNA]</scope>
    <source>
        <strain evidence="1 2">SA 807</strain>
    </source>
</reference>
<evidence type="ECO:0000313" key="1">
    <source>
        <dbReference type="EMBL" id="PWN49904.1"/>
    </source>
</evidence>
<protein>
    <submittedName>
        <fullName evidence="1">Uncharacterized protein</fullName>
    </submittedName>
</protein>